<feature type="region of interest" description="Disordered" evidence="1">
    <location>
        <begin position="22"/>
        <end position="42"/>
    </location>
</feature>
<accession>A0A9D1YYD4</accession>
<evidence type="ECO:0000313" key="3">
    <source>
        <dbReference type="EMBL" id="HIY66206.1"/>
    </source>
</evidence>
<dbReference type="Gene3D" id="3.40.190.10">
    <property type="entry name" value="Periplasmic binding protein-like II"/>
    <property type="match status" value="1"/>
</dbReference>
<name>A0A9D1YYD4_9MICO</name>
<sequence length="437" mass="45944">MRNRTRGAAVLASIVALSAATACSGSGGDGGDTGAGGEGSGADDVDLRMTIWSANPDHVAIFEELGAEFAESSPSVSGVSVESFNLAELNTLMTTQIQAGDAPDVSWLPVESSLEYVRAGALVDLSETLEATEGFDLPDFIPSLMERWTDGDAIYGVPFSTGPLVMYFNKDLYAEAGVKNPEELIAEGNWTWEAFQEASKEVSDALGNRGYVLNDFDFQNWTRLLPFMNAYGASPWNDDASTCTMNSPEMVEAMTVFHDMTFADGSMPVPGQQVDFWGGQVAATSAFLGGSASLQDADFEWGLVPTPAGPAGAVVATGQASIVALAAGNNTSEAAEFVAFLGSKDPMAEYSGFFPPIRESLLTPETLSESSPVLTPELVQPVIDGVKENGQVFPVAENDAAVADALNSALDEFLYQPDADVADAMDSVCAAIDPLLQ</sequence>
<organism evidence="3 4">
    <name type="scientific">Candidatus Agrococcus pullicola</name>
    <dbReference type="NCBI Taxonomy" id="2838429"/>
    <lineage>
        <taxon>Bacteria</taxon>
        <taxon>Bacillati</taxon>
        <taxon>Actinomycetota</taxon>
        <taxon>Actinomycetes</taxon>
        <taxon>Micrococcales</taxon>
        <taxon>Microbacteriaceae</taxon>
        <taxon>Agrococcus</taxon>
    </lineage>
</organism>
<dbReference type="PANTHER" id="PTHR43649:SF12">
    <property type="entry name" value="DIACETYLCHITOBIOSE BINDING PROTEIN DASA"/>
    <property type="match status" value="1"/>
</dbReference>
<feature type="compositionally biased region" description="Gly residues" evidence="1">
    <location>
        <begin position="25"/>
        <end position="40"/>
    </location>
</feature>
<evidence type="ECO:0000256" key="1">
    <source>
        <dbReference type="SAM" id="MobiDB-lite"/>
    </source>
</evidence>
<dbReference type="InterPro" id="IPR050490">
    <property type="entry name" value="Bact_solute-bd_prot1"/>
</dbReference>
<evidence type="ECO:0000313" key="4">
    <source>
        <dbReference type="Proteomes" id="UP000824005"/>
    </source>
</evidence>
<reference evidence="3" key="2">
    <citation type="submission" date="2021-04" db="EMBL/GenBank/DDBJ databases">
        <authorList>
            <person name="Gilroy R."/>
        </authorList>
    </citation>
    <scope>NUCLEOTIDE SEQUENCE</scope>
    <source>
        <strain evidence="3">ChiGjej1B1-98</strain>
    </source>
</reference>
<dbReference type="InterPro" id="IPR006059">
    <property type="entry name" value="SBP"/>
</dbReference>
<dbReference type="Proteomes" id="UP000824005">
    <property type="component" value="Unassembled WGS sequence"/>
</dbReference>
<reference evidence="3" key="1">
    <citation type="journal article" date="2021" name="PeerJ">
        <title>Extensive microbial diversity within the chicken gut microbiome revealed by metagenomics and culture.</title>
        <authorList>
            <person name="Gilroy R."/>
            <person name="Ravi A."/>
            <person name="Getino M."/>
            <person name="Pursley I."/>
            <person name="Horton D.L."/>
            <person name="Alikhan N.F."/>
            <person name="Baker D."/>
            <person name="Gharbi K."/>
            <person name="Hall N."/>
            <person name="Watson M."/>
            <person name="Adriaenssens E.M."/>
            <person name="Foster-Nyarko E."/>
            <person name="Jarju S."/>
            <person name="Secka A."/>
            <person name="Antonio M."/>
            <person name="Oren A."/>
            <person name="Chaudhuri R.R."/>
            <person name="La Ragione R."/>
            <person name="Hildebrand F."/>
            <person name="Pallen M.J."/>
        </authorList>
    </citation>
    <scope>NUCLEOTIDE SEQUENCE</scope>
    <source>
        <strain evidence="3">ChiGjej1B1-98</strain>
    </source>
</reference>
<dbReference type="SUPFAM" id="SSF53850">
    <property type="entry name" value="Periplasmic binding protein-like II"/>
    <property type="match status" value="1"/>
</dbReference>
<proteinExistence type="predicted"/>
<keyword evidence="2" id="KW-0732">Signal</keyword>
<gene>
    <name evidence="3" type="ORF">H9830_08015</name>
</gene>
<dbReference type="PROSITE" id="PS51257">
    <property type="entry name" value="PROKAR_LIPOPROTEIN"/>
    <property type="match status" value="1"/>
</dbReference>
<protein>
    <submittedName>
        <fullName evidence="3">Sugar ABC transporter substrate-binding protein</fullName>
    </submittedName>
</protein>
<dbReference type="PANTHER" id="PTHR43649">
    <property type="entry name" value="ARABINOSE-BINDING PROTEIN-RELATED"/>
    <property type="match status" value="1"/>
</dbReference>
<feature type="signal peptide" evidence="2">
    <location>
        <begin position="1"/>
        <end position="22"/>
    </location>
</feature>
<dbReference type="EMBL" id="DXDC01000234">
    <property type="protein sequence ID" value="HIY66206.1"/>
    <property type="molecule type" value="Genomic_DNA"/>
</dbReference>
<dbReference type="CDD" id="cd13585">
    <property type="entry name" value="PBP2_TMBP_like"/>
    <property type="match status" value="1"/>
</dbReference>
<evidence type="ECO:0000256" key="2">
    <source>
        <dbReference type="SAM" id="SignalP"/>
    </source>
</evidence>
<feature type="chain" id="PRO_5038844341" evidence="2">
    <location>
        <begin position="23"/>
        <end position="437"/>
    </location>
</feature>
<dbReference type="AlphaFoldDB" id="A0A9D1YYD4"/>
<comment type="caution">
    <text evidence="3">The sequence shown here is derived from an EMBL/GenBank/DDBJ whole genome shotgun (WGS) entry which is preliminary data.</text>
</comment>
<dbReference type="Pfam" id="PF01547">
    <property type="entry name" value="SBP_bac_1"/>
    <property type="match status" value="1"/>
</dbReference>